<keyword evidence="7" id="KW-0449">Lipoprotein</keyword>
<evidence type="ECO:0000313" key="11">
    <source>
        <dbReference type="EMBL" id="AEO58582.1"/>
    </source>
</evidence>
<dbReference type="HOGENOM" id="CLU_070647_0_1_1"/>
<evidence type="ECO:0000256" key="7">
    <source>
        <dbReference type="ARBA" id="ARBA00023288"/>
    </source>
</evidence>
<reference evidence="11 12" key="1">
    <citation type="journal article" date="2011" name="Nat. Biotechnol.">
        <title>Comparative genomic analysis of the thermophilic biomass-degrading fungi Myceliophthora thermophila and Thielavia terrestris.</title>
        <authorList>
            <person name="Berka R.M."/>
            <person name="Grigoriev I.V."/>
            <person name="Otillar R."/>
            <person name="Salamov A."/>
            <person name="Grimwood J."/>
            <person name="Reid I."/>
            <person name="Ishmael N."/>
            <person name="John T."/>
            <person name="Darmond C."/>
            <person name="Moisan M.-C."/>
            <person name="Henrissat B."/>
            <person name="Coutinho P.M."/>
            <person name="Lombard V."/>
            <person name="Natvig D.O."/>
            <person name="Lindquist E."/>
            <person name="Schmutz J."/>
            <person name="Lucas S."/>
            <person name="Harris P."/>
            <person name="Powlowski J."/>
            <person name="Bellemare A."/>
            <person name="Taylor D."/>
            <person name="Butler G."/>
            <person name="de Vries R.P."/>
            <person name="Allijn I.E."/>
            <person name="van den Brink J."/>
            <person name="Ushinsky S."/>
            <person name="Storms R."/>
            <person name="Powell A.J."/>
            <person name="Paulsen I.T."/>
            <person name="Elbourne L.D.H."/>
            <person name="Baker S.E."/>
            <person name="Magnuson J."/>
            <person name="LaBoissiere S."/>
            <person name="Clutterbuck A.J."/>
            <person name="Martinez D."/>
            <person name="Wogulis M."/>
            <person name="de Leon A.L."/>
            <person name="Rey M.W."/>
            <person name="Tsang A."/>
        </authorList>
    </citation>
    <scope>NUCLEOTIDE SEQUENCE [LARGE SCALE GENOMIC DNA]</scope>
    <source>
        <strain evidence="12">ATCC 42464 / BCRC 31852 / DSM 1799</strain>
    </source>
</reference>
<evidence type="ECO:0000256" key="1">
    <source>
        <dbReference type="ARBA" id="ARBA00004609"/>
    </source>
</evidence>
<evidence type="ECO:0000256" key="9">
    <source>
        <dbReference type="SAM" id="SignalP"/>
    </source>
</evidence>
<evidence type="ECO:0000313" key="12">
    <source>
        <dbReference type="Proteomes" id="UP000007322"/>
    </source>
</evidence>
<dbReference type="VEuPathDB" id="FungiDB:MYCTH_16301"/>
<feature type="non-terminal residue" evidence="11">
    <location>
        <position position="198"/>
    </location>
</feature>
<keyword evidence="2" id="KW-1003">Cell membrane</keyword>
<accession>G2QGM0</accession>
<keyword evidence="6" id="KW-0325">Glycoprotein</keyword>
<sequence>MASLRSLLAAGLLFLSAANAHFELNQPTPLEGDKMDESLESSGPCGGGVPDLSKNTATDFHVDGDAVSLLLAHPQANYLIRGTLDDKAAGNWTQLFPIVQQSGRGDFCEPSVKAPKEWAGKKGFIGIACAAPDGMLFQCAAVNFVSGAADEVPSSCANGTSVSISFTDDASLSALLGDSSTNTPTSTAGSPSQSTSGS</sequence>
<evidence type="ECO:0000256" key="4">
    <source>
        <dbReference type="ARBA" id="ARBA00022729"/>
    </source>
</evidence>
<organism evidence="11 12">
    <name type="scientific">Thermothelomyces thermophilus (strain ATCC 42464 / BCRC 31852 / DSM 1799)</name>
    <name type="common">Sporotrichum thermophile</name>
    <dbReference type="NCBI Taxonomy" id="573729"/>
    <lineage>
        <taxon>Eukaryota</taxon>
        <taxon>Fungi</taxon>
        <taxon>Dikarya</taxon>
        <taxon>Ascomycota</taxon>
        <taxon>Pezizomycotina</taxon>
        <taxon>Sordariomycetes</taxon>
        <taxon>Sordariomycetidae</taxon>
        <taxon>Sordariales</taxon>
        <taxon>Chaetomiaceae</taxon>
        <taxon>Thermothelomyces</taxon>
    </lineage>
</organism>
<keyword evidence="4 9" id="KW-0732">Signal</keyword>
<dbReference type="OrthoDB" id="2146436at2759"/>
<proteinExistence type="predicted"/>
<keyword evidence="3" id="KW-0336">GPI-anchor</keyword>
<evidence type="ECO:0000256" key="6">
    <source>
        <dbReference type="ARBA" id="ARBA00023180"/>
    </source>
</evidence>
<feature type="region of interest" description="Disordered" evidence="8">
    <location>
        <begin position="177"/>
        <end position="198"/>
    </location>
</feature>
<dbReference type="OMA" id="QIFPIVQ"/>
<dbReference type="EMBL" id="CP003005">
    <property type="protein sequence ID" value="AEO58582.1"/>
    <property type="molecule type" value="Genomic_DNA"/>
</dbReference>
<dbReference type="KEGG" id="mtm:MYCTH_16301"/>
<evidence type="ECO:0000259" key="10">
    <source>
        <dbReference type="Pfam" id="PF20238"/>
    </source>
</evidence>
<protein>
    <recommendedName>
        <fullName evidence="10">Copper acquisition factor BIM1-like domain-containing protein</fullName>
    </recommendedName>
</protein>
<feature type="signal peptide" evidence="9">
    <location>
        <begin position="1"/>
        <end position="20"/>
    </location>
</feature>
<dbReference type="InterPro" id="IPR046530">
    <property type="entry name" value="BIM1-like_dom"/>
</dbReference>
<feature type="region of interest" description="Disordered" evidence="8">
    <location>
        <begin position="28"/>
        <end position="47"/>
    </location>
</feature>
<dbReference type="eggNOG" id="ENOG502S92W">
    <property type="taxonomic scope" value="Eukaryota"/>
</dbReference>
<keyword evidence="12" id="KW-1185">Reference proteome</keyword>
<dbReference type="PANTHER" id="PTHR34992">
    <property type="entry name" value="HYPHAL ANASTAMOSIS-7 PROTEIN"/>
    <property type="match status" value="1"/>
</dbReference>
<dbReference type="InterPro" id="IPR046936">
    <property type="entry name" value="BIM1-like"/>
</dbReference>
<dbReference type="GeneID" id="11510177"/>
<keyword evidence="5" id="KW-0472">Membrane</keyword>
<dbReference type="GO" id="GO:0005886">
    <property type="term" value="C:plasma membrane"/>
    <property type="evidence" value="ECO:0007669"/>
    <property type="project" value="UniProtKB-SubCell"/>
</dbReference>
<evidence type="ECO:0000256" key="2">
    <source>
        <dbReference type="ARBA" id="ARBA00022475"/>
    </source>
</evidence>
<dbReference type="CDD" id="cd21176">
    <property type="entry name" value="LPMO_auxiliary-like"/>
    <property type="match status" value="1"/>
</dbReference>
<evidence type="ECO:0000256" key="8">
    <source>
        <dbReference type="SAM" id="MobiDB-lite"/>
    </source>
</evidence>
<dbReference type="GO" id="GO:0098552">
    <property type="term" value="C:side of membrane"/>
    <property type="evidence" value="ECO:0007669"/>
    <property type="project" value="UniProtKB-KW"/>
</dbReference>
<gene>
    <name evidence="11" type="ORF">MYCTH_16301</name>
</gene>
<dbReference type="PANTHER" id="PTHR34992:SF1">
    <property type="entry name" value="COPPER ACQUISITION FACTOR BIM1-LIKE DOMAIN-CONTAINING PROTEIN"/>
    <property type="match status" value="1"/>
</dbReference>
<evidence type="ECO:0000256" key="5">
    <source>
        <dbReference type="ARBA" id="ARBA00023136"/>
    </source>
</evidence>
<evidence type="ECO:0000256" key="3">
    <source>
        <dbReference type="ARBA" id="ARBA00022622"/>
    </source>
</evidence>
<name>G2QGM0_THET4</name>
<dbReference type="Pfam" id="PF20238">
    <property type="entry name" value="BIM1-like_dom"/>
    <property type="match status" value="1"/>
</dbReference>
<comment type="subcellular location">
    <subcellularLocation>
        <location evidence="1">Cell membrane</location>
        <topology evidence="1">Lipid-anchor</topology>
        <topology evidence="1">GPI-anchor</topology>
    </subcellularLocation>
</comment>
<dbReference type="InParanoid" id="G2QGM0"/>
<dbReference type="Proteomes" id="UP000007322">
    <property type="component" value="Chromosome 4"/>
</dbReference>
<feature type="chain" id="PRO_5003435591" description="Copper acquisition factor BIM1-like domain-containing protein" evidence="9">
    <location>
        <begin position="21"/>
        <end position="198"/>
    </location>
</feature>
<feature type="domain" description="Copper acquisition factor BIM1-like" evidence="10">
    <location>
        <begin position="19"/>
        <end position="160"/>
    </location>
</feature>
<feature type="compositionally biased region" description="Polar residues" evidence="8">
    <location>
        <begin position="181"/>
        <end position="198"/>
    </location>
</feature>
<dbReference type="AlphaFoldDB" id="G2QGM0"/>
<dbReference type="RefSeq" id="XP_003663827.1">
    <property type="nucleotide sequence ID" value="XM_003663779.1"/>
</dbReference>